<evidence type="ECO:0000313" key="4">
    <source>
        <dbReference type="Proteomes" id="UP000823388"/>
    </source>
</evidence>
<dbReference type="InterPro" id="IPR002083">
    <property type="entry name" value="MATH/TRAF_dom"/>
</dbReference>
<reference evidence="3" key="1">
    <citation type="submission" date="2020-05" db="EMBL/GenBank/DDBJ databases">
        <title>WGS assembly of Panicum virgatum.</title>
        <authorList>
            <person name="Lovell J.T."/>
            <person name="Jenkins J."/>
            <person name="Shu S."/>
            <person name="Juenger T.E."/>
            <person name="Schmutz J."/>
        </authorList>
    </citation>
    <scope>NUCLEOTIDE SEQUENCE</scope>
    <source>
        <strain evidence="3">AP13</strain>
    </source>
</reference>
<dbReference type="CDD" id="cd00121">
    <property type="entry name" value="MATH"/>
    <property type="match status" value="1"/>
</dbReference>
<dbReference type="InterPro" id="IPR045005">
    <property type="entry name" value="BPM1-6"/>
</dbReference>
<evidence type="ECO:0000313" key="3">
    <source>
        <dbReference type="EMBL" id="KAG2582682.1"/>
    </source>
</evidence>
<dbReference type="Proteomes" id="UP000823388">
    <property type="component" value="Chromosome 6K"/>
</dbReference>
<feature type="region of interest" description="Disordered" evidence="1">
    <location>
        <begin position="159"/>
        <end position="187"/>
    </location>
</feature>
<dbReference type="EMBL" id="CM029047">
    <property type="protein sequence ID" value="KAG2582682.1"/>
    <property type="molecule type" value="Genomic_DNA"/>
</dbReference>
<feature type="compositionally biased region" description="Pro residues" evidence="1">
    <location>
        <begin position="166"/>
        <end position="178"/>
    </location>
</feature>
<dbReference type="InterPro" id="IPR008974">
    <property type="entry name" value="TRAF-like"/>
</dbReference>
<organism evidence="3 4">
    <name type="scientific">Panicum virgatum</name>
    <name type="common">Blackwell switchgrass</name>
    <dbReference type="NCBI Taxonomy" id="38727"/>
    <lineage>
        <taxon>Eukaryota</taxon>
        <taxon>Viridiplantae</taxon>
        <taxon>Streptophyta</taxon>
        <taxon>Embryophyta</taxon>
        <taxon>Tracheophyta</taxon>
        <taxon>Spermatophyta</taxon>
        <taxon>Magnoliopsida</taxon>
        <taxon>Liliopsida</taxon>
        <taxon>Poales</taxon>
        <taxon>Poaceae</taxon>
        <taxon>PACMAD clade</taxon>
        <taxon>Panicoideae</taxon>
        <taxon>Panicodae</taxon>
        <taxon>Paniceae</taxon>
        <taxon>Panicinae</taxon>
        <taxon>Panicum</taxon>
        <taxon>Panicum sect. Hiantes</taxon>
    </lineage>
</organism>
<protein>
    <recommendedName>
        <fullName evidence="2">MATH domain-containing protein</fullName>
    </recommendedName>
</protein>
<sequence length="187" mass="20960">MASRSPRMRTASTSTVETVKGTHSFKITDYRLHKELSTDKCFCSAIFAVGSHNWRIRYYYEGQDPREDYVSVFIELSGDLVEVTASFELRMVNPVTGLSSPRNISSPVVFNGENPTRGFAIFVKKDDLEFSSKYVVDGCLVIECDVMVIKEIQVKETTVTSDFDIQPPPPPPPPPPPQTYHTTLEGC</sequence>
<gene>
    <name evidence="3" type="ORF">PVAP13_6KG190206</name>
</gene>
<dbReference type="PANTHER" id="PTHR26379">
    <property type="entry name" value="BTB/POZ AND MATH DOMAIN-CONTAINING PROTEIN 1"/>
    <property type="match status" value="1"/>
</dbReference>
<dbReference type="PANTHER" id="PTHR26379:SF474">
    <property type="entry name" value="OS08G0228200 PROTEIN"/>
    <property type="match status" value="1"/>
</dbReference>
<proteinExistence type="predicted"/>
<dbReference type="PROSITE" id="PS50144">
    <property type="entry name" value="MATH"/>
    <property type="match status" value="1"/>
</dbReference>
<dbReference type="Gene3D" id="2.60.210.10">
    <property type="entry name" value="Apoptosis, Tumor Necrosis Factor Receptor Associated Protein 2, Chain A"/>
    <property type="match status" value="1"/>
</dbReference>
<evidence type="ECO:0000256" key="1">
    <source>
        <dbReference type="SAM" id="MobiDB-lite"/>
    </source>
</evidence>
<name>A0A8T0RA08_PANVG</name>
<keyword evidence="4" id="KW-1185">Reference proteome</keyword>
<comment type="caution">
    <text evidence="3">The sequence shown here is derived from an EMBL/GenBank/DDBJ whole genome shotgun (WGS) entry which is preliminary data.</text>
</comment>
<dbReference type="GO" id="GO:0016567">
    <property type="term" value="P:protein ubiquitination"/>
    <property type="evidence" value="ECO:0007669"/>
    <property type="project" value="InterPro"/>
</dbReference>
<feature type="domain" description="MATH" evidence="2">
    <location>
        <begin position="20"/>
        <end position="146"/>
    </location>
</feature>
<evidence type="ECO:0000259" key="2">
    <source>
        <dbReference type="PROSITE" id="PS50144"/>
    </source>
</evidence>
<dbReference type="Pfam" id="PF22486">
    <property type="entry name" value="MATH_2"/>
    <property type="match status" value="1"/>
</dbReference>
<dbReference type="AlphaFoldDB" id="A0A8T0RA08"/>
<accession>A0A8T0RA08</accession>
<dbReference type="SUPFAM" id="SSF49599">
    <property type="entry name" value="TRAF domain-like"/>
    <property type="match status" value="1"/>
</dbReference>